<evidence type="ECO:0000256" key="3">
    <source>
        <dbReference type="ARBA" id="ARBA00023163"/>
    </source>
</evidence>
<accession>J0S8U4</accession>
<dbReference type="Pfam" id="PF12802">
    <property type="entry name" value="MarR_2"/>
    <property type="match status" value="1"/>
</dbReference>
<evidence type="ECO:0000313" key="5">
    <source>
        <dbReference type="EMBL" id="EJG07024.1"/>
    </source>
</evidence>
<dbReference type="Proteomes" id="UP000005095">
    <property type="component" value="Chromosome"/>
</dbReference>
<dbReference type="InterPro" id="IPR000835">
    <property type="entry name" value="HTH_MarR-typ"/>
</dbReference>
<dbReference type="PRINTS" id="PR00598">
    <property type="entry name" value="HTHMARR"/>
</dbReference>
<reference evidence="5 6" key="1">
    <citation type="submission" date="2011-08" db="EMBL/GenBank/DDBJ databases">
        <title>The complete genome of Methanofollis liminatans DSM 4140.</title>
        <authorList>
            <consortium name="US DOE Joint Genome Institute (JGI-PGF)"/>
            <person name="Lucas S."/>
            <person name="Han J."/>
            <person name="Lapidus A."/>
            <person name="Bruce D."/>
            <person name="Goodwin L."/>
            <person name="Pitluck S."/>
            <person name="Peters L."/>
            <person name="Kyrpides N."/>
            <person name="Mavromatis K."/>
            <person name="Ivanova N."/>
            <person name="Mikhailova N."/>
            <person name="Lu M."/>
            <person name="Detter J.C."/>
            <person name="Tapia R."/>
            <person name="Han C."/>
            <person name="Land M."/>
            <person name="Hauser L."/>
            <person name="Markowitz V."/>
            <person name="Cheng J.-F."/>
            <person name="Hugenholtz P."/>
            <person name="Woyke T."/>
            <person name="Wu D."/>
            <person name="Spring S."/>
            <person name="Schuler E."/>
            <person name="Brambilla E."/>
            <person name="Klenk H.-P."/>
            <person name="Eisen J.A."/>
        </authorList>
    </citation>
    <scope>NUCLEOTIDE SEQUENCE [LARGE SCALE GENOMIC DNA]</scope>
    <source>
        <strain evidence="5 6">DSM 4140</strain>
    </source>
</reference>
<dbReference type="PATRIC" id="fig|28892.9.peg.1151"/>
<keyword evidence="1" id="KW-0805">Transcription regulation</keyword>
<dbReference type="PANTHER" id="PTHR35790:SF4">
    <property type="entry name" value="HTH-TYPE TRANSCRIPTIONAL REGULATOR PCHR"/>
    <property type="match status" value="1"/>
</dbReference>
<name>J0S8U4_9EURY</name>
<keyword evidence="2" id="KW-0238">DNA-binding</keyword>
<feature type="domain" description="HTH marR-type" evidence="4">
    <location>
        <begin position="13"/>
        <end position="151"/>
    </location>
</feature>
<dbReference type="HOGENOM" id="CLU_083287_11_0_2"/>
<gene>
    <name evidence="5" type="ORF">Metli_1067</name>
</gene>
<proteinExistence type="predicted"/>
<organism evidence="5 6">
    <name type="scientific">Methanofollis liminatans DSM 4140</name>
    <dbReference type="NCBI Taxonomy" id="28892"/>
    <lineage>
        <taxon>Archaea</taxon>
        <taxon>Methanobacteriati</taxon>
        <taxon>Methanobacteriota</taxon>
        <taxon>Stenosarchaea group</taxon>
        <taxon>Methanomicrobia</taxon>
        <taxon>Methanomicrobiales</taxon>
        <taxon>Methanomicrobiaceae</taxon>
        <taxon>Methanofollis</taxon>
    </lineage>
</organism>
<dbReference type="PROSITE" id="PS01117">
    <property type="entry name" value="HTH_MARR_1"/>
    <property type="match status" value="1"/>
</dbReference>
<dbReference type="GO" id="GO:0003700">
    <property type="term" value="F:DNA-binding transcription factor activity"/>
    <property type="evidence" value="ECO:0007669"/>
    <property type="project" value="InterPro"/>
</dbReference>
<dbReference type="InterPro" id="IPR036388">
    <property type="entry name" value="WH-like_DNA-bd_sf"/>
</dbReference>
<dbReference type="PROSITE" id="PS50995">
    <property type="entry name" value="HTH_MARR_2"/>
    <property type="match status" value="1"/>
</dbReference>
<dbReference type="InterPro" id="IPR023187">
    <property type="entry name" value="Tscrpt_reg_MarR-type_CS"/>
</dbReference>
<evidence type="ECO:0000256" key="2">
    <source>
        <dbReference type="ARBA" id="ARBA00023125"/>
    </source>
</evidence>
<dbReference type="RefSeq" id="WP_004038630.1">
    <property type="nucleotide sequence ID" value="NZ_CM001555.1"/>
</dbReference>
<dbReference type="InterPro" id="IPR036390">
    <property type="entry name" value="WH_DNA-bd_sf"/>
</dbReference>
<dbReference type="STRING" id="28892.Metli_1067"/>
<evidence type="ECO:0000259" key="4">
    <source>
        <dbReference type="PROSITE" id="PS50995"/>
    </source>
</evidence>
<dbReference type="GO" id="GO:0003677">
    <property type="term" value="F:DNA binding"/>
    <property type="evidence" value="ECO:0007669"/>
    <property type="project" value="UniProtKB-KW"/>
</dbReference>
<evidence type="ECO:0000313" key="6">
    <source>
        <dbReference type="Proteomes" id="UP000005095"/>
    </source>
</evidence>
<keyword evidence="6" id="KW-1185">Reference proteome</keyword>
<dbReference type="EMBL" id="CM001555">
    <property type="protein sequence ID" value="EJG07024.1"/>
    <property type="molecule type" value="Genomic_DNA"/>
</dbReference>
<dbReference type="InterPro" id="IPR052067">
    <property type="entry name" value="Metal_resp_HTH_trans_reg"/>
</dbReference>
<keyword evidence="3" id="KW-0804">Transcription</keyword>
<dbReference type="SUPFAM" id="SSF46785">
    <property type="entry name" value="Winged helix' DNA-binding domain"/>
    <property type="match status" value="1"/>
</dbReference>
<dbReference type="PANTHER" id="PTHR35790">
    <property type="entry name" value="HTH-TYPE TRANSCRIPTIONAL REGULATOR PCHR"/>
    <property type="match status" value="1"/>
</dbReference>
<evidence type="ECO:0000256" key="1">
    <source>
        <dbReference type="ARBA" id="ARBA00023015"/>
    </source>
</evidence>
<dbReference type="Gene3D" id="1.10.10.10">
    <property type="entry name" value="Winged helix-like DNA-binding domain superfamily/Winged helix DNA-binding domain"/>
    <property type="match status" value="1"/>
</dbReference>
<protein>
    <submittedName>
        <fullName evidence="5">Regulatory protein MarR</fullName>
    </submittedName>
</protein>
<sequence>MLNNSRNQDTDAAAEIMDLFVRLLNKAAAIEREPVDIGHGVLLYPSEVHLIDYIGRFPDENVSGLASRLGITKGAVSQTTKKLEAKGYLERENPEGDRKTVHLRLTRRGEEAFAWHRGYHEAVNRNIVGEIASFDRRDIENFKRILIQLEGIFDACPAAREEHTQAFRERIREERA</sequence>
<dbReference type="OrthoDB" id="67844at2157"/>
<dbReference type="AlphaFoldDB" id="J0S8U4"/>
<dbReference type="SMART" id="SM00347">
    <property type="entry name" value="HTH_MARR"/>
    <property type="match status" value="1"/>
</dbReference>